<reference evidence="3" key="1">
    <citation type="submission" date="2018-03" db="EMBL/GenBank/DDBJ databases">
        <authorList>
            <person name="Rodrigo-Torres L."/>
            <person name="Arahal R. D."/>
            <person name="Lucena T."/>
        </authorList>
    </citation>
    <scope>NUCLEOTIDE SEQUENCE [LARGE SCALE GENOMIC DNA]</scope>
    <source>
        <strain evidence="3">CECT 8871</strain>
    </source>
</reference>
<dbReference type="CDD" id="cd06661">
    <property type="entry name" value="GGCT_like"/>
    <property type="match status" value="1"/>
</dbReference>
<dbReference type="Proteomes" id="UP000244904">
    <property type="component" value="Unassembled WGS sequence"/>
</dbReference>
<dbReference type="InterPro" id="IPR009288">
    <property type="entry name" value="AIG2-like_dom"/>
</dbReference>
<dbReference type="AlphaFoldDB" id="A0A2R8APQ7"/>
<feature type="domain" description="Gamma-glutamylcyclotransferase AIG2-like" evidence="1">
    <location>
        <begin position="7"/>
        <end position="104"/>
    </location>
</feature>
<protein>
    <recommendedName>
        <fullName evidence="1">Gamma-glutamylcyclotransferase AIG2-like domain-containing protein</fullName>
    </recommendedName>
</protein>
<evidence type="ECO:0000313" key="3">
    <source>
        <dbReference type="Proteomes" id="UP000244904"/>
    </source>
</evidence>
<keyword evidence="3" id="KW-1185">Reference proteome</keyword>
<proteinExistence type="predicted"/>
<organism evidence="2 3">
    <name type="scientific">Pseudoprimorskyibacter insulae</name>
    <dbReference type="NCBI Taxonomy" id="1695997"/>
    <lineage>
        <taxon>Bacteria</taxon>
        <taxon>Pseudomonadati</taxon>
        <taxon>Pseudomonadota</taxon>
        <taxon>Alphaproteobacteria</taxon>
        <taxon>Rhodobacterales</taxon>
        <taxon>Paracoccaceae</taxon>
        <taxon>Pseudoprimorskyibacter</taxon>
    </lineage>
</organism>
<evidence type="ECO:0000259" key="1">
    <source>
        <dbReference type="Pfam" id="PF06094"/>
    </source>
</evidence>
<dbReference type="InterPro" id="IPR036568">
    <property type="entry name" value="GGCT-like_sf"/>
</dbReference>
<sequence>MPEHYFFGYGSLVNRRTHDFTRSAVATAKGWRRAWRYTPDRQVAFLTAIPDADCTISGLIAHVPHNDWAALDVREAAYDRVPATHVVDHGADGVDDIAIYAIHPDRMRLPDGQHPVLLSYIDVVVQGYLAEFGASGAEAFFATTTGWEAPILNDRANPRYPRAQRLHESEQGVVDDALRKLGCTVMADMPAL</sequence>
<dbReference type="Pfam" id="PF06094">
    <property type="entry name" value="GGACT"/>
    <property type="match status" value="1"/>
</dbReference>
<dbReference type="InterPro" id="IPR013024">
    <property type="entry name" value="GGCT-like"/>
</dbReference>
<dbReference type="RefSeq" id="WP_108884640.1">
    <property type="nucleotide sequence ID" value="NZ_OMOJ01000001.1"/>
</dbReference>
<dbReference type="OrthoDB" id="5567366at2"/>
<gene>
    <name evidence="2" type="ORF">PRI8871_00548</name>
</gene>
<dbReference type="SUPFAM" id="SSF110857">
    <property type="entry name" value="Gamma-glutamyl cyclotransferase-like"/>
    <property type="match status" value="1"/>
</dbReference>
<evidence type="ECO:0000313" key="2">
    <source>
        <dbReference type="EMBL" id="SPF77960.1"/>
    </source>
</evidence>
<accession>A0A2R8APQ7</accession>
<name>A0A2R8APQ7_9RHOB</name>
<dbReference type="EMBL" id="OMOJ01000001">
    <property type="protein sequence ID" value="SPF77960.1"/>
    <property type="molecule type" value="Genomic_DNA"/>
</dbReference>
<dbReference type="Gene3D" id="3.10.490.10">
    <property type="entry name" value="Gamma-glutamyl cyclotransferase-like"/>
    <property type="match status" value="1"/>
</dbReference>